<feature type="transmembrane region" description="Helical" evidence="1">
    <location>
        <begin position="79"/>
        <end position="98"/>
    </location>
</feature>
<evidence type="ECO:0000313" key="3">
    <source>
        <dbReference type="Proteomes" id="UP000246303"/>
    </source>
</evidence>
<dbReference type="OrthoDB" id="3385752at2"/>
<keyword evidence="3" id="KW-1185">Reference proteome</keyword>
<sequence>MPLRGWLGLTLLSFLVLGVTFFIGIFASGKDTDETCAKAGQLLDNNYRSQNWQEPGRFFPLHNKCNAGYDMIPVWVNPALVIFAVLTATFICAFIVAATKRLKAHRRESQIHVKR</sequence>
<keyword evidence="1" id="KW-1133">Transmembrane helix</keyword>
<gene>
    <name evidence="2" type="ORF">CVS29_16880</name>
</gene>
<evidence type="ECO:0000256" key="1">
    <source>
        <dbReference type="SAM" id="Phobius"/>
    </source>
</evidence>
<dbReference type="AlphaFoldDB" id="A0A2V3DNR7"/>
<dbReference type="Proteomes" id="UP000246303">
    <property type="component" value="Unassembled WGS sequence"/>
</dbReference>
<keyword evidence="1" id="KW-0472">Membrane</keyword>
<evidence type="ECO:0000313" key="2">
    <source>
        <dbReference type="EMBL" id="PXA64046.1"/>
    </source>
</evidence>
<accession>A0A2V3DNR7</accession>
<keyword evidence="1" id="KW-0812">Transmembrane</keyword>
<feature type="transmembrane region" description="Helical" evidence="1">
    <location>
        <begin position="7"/>
        <end position="27"/>
    </location>
</feature>
<organism evidence="2 3">
    <name type="scientific">Arthrobacter psychrochitiniphilus</name>
    <dbReference type="NCBI Taxonomy" id="291045"/>
    <lineage>
        <taxon>Bacteria</taxon>
        <taxon>Bacillati</taxon>
        <taxon>Actinomycetota</taxon>
        <taxon>Actinomycetes</taxon>
        <taxon>Micrococcales</taxon>
        <taxon>Micrococcaceae</taxon>
        <taxon>Arthrobacter</taxon>
    </lineage>
</organism>
<reference evidence="2 3" key="1">
    <citation type="submission" date="2018-05" db="EMBL/GenBank/DDBJ databases">
        <title>Genetic diversity of glacier-inhabiting Cryobacterium bacteria in China and description of Cryobacterium mengkeensis sp. nov. and Arthrobacter glacialis sp. nov.</title>
        <authorList>
            <person name="Liu Q."/>
            <person name="Xin Y.-H."/>
        </authorList>
    </citation>
    <scope>NUCLEOTIDE SEQUENCE [LARGE SCALE GENOMIC DNA]</scope>
    <source>
        <strain evidence="2 3">GP3</strain>
    </source>
</reference>
<name>A0A2V3DNR7_9MICC</name>
<proteinExistence type="predicted"/>
<comment type="caution">
    <text evidence="2">The sequence shown here is derived from an EMBL/GenBank/DDBJ whole genome shotgun (WGS) entry which is preliminary data.</text>
</comment>
<protein>
    <submittedName>
        <fullName evidence="2">Uncharacterized protein</fullName>
    </submittedName>
</protein>
<dbReference type="EMBL" id="QHLZ01000016">
    <property type="protein sequence ID" value="PXA64046.1"/>
    <property type="molecule type" value="Genomic_DNA"/>
</dbReference>